<dbReference type="InterPro" id="IPR038726">
    <property type="entry name" value="PDDEXK_AddAB-type"/>
</dbReference>
<dbReference type="InterPro" id="IPR011604">
    <property type="entry name" value="PDDEXK-like_dom_sf"/>
</dbReference>
<evidence type="ECO:0000259" key="3">
    <source>
        <dbReference type="Pfam" id="PF13482"/>
    </source>
</evidence>
<dbReference type="SUPFAM" id="SSF53098">
    <property type="entry name" value="Ribonuclease H-like"/>
    <property type="match status" value="1"/>
</dbReference>
<dbReference type="NCBIfam" id="TIGR03491">
    <property type="entry name" value="TM0106 family RecB-like putative nuclease"/>
    <property type="match status" value="1"/>
</dbReference>
<gene>
    <name evidence="4" type="ORF">A3F84_24565</name>
</gene>
<dbReference type="Pfam" id="PF12705">
    <property type="entry name" value="PDDEXK_1"/>
    <property type="match status" value="1"/>
</dbReference>
<evidence type="ECO:0000313" key="4">
    <source>
        <dbReference type="EMBL" id="OGG53024.1"/>
    </source>
</evidence>
<name>A0A1F6CV42_HANXR</name>
<protein>
    <submittedName>
        <fullName evidence="4">Uncharacterized protein</fullName>
    </submittedName>
</protein>
<evidence type="ECO:0000259" key="2">
    <source>
        <dbReference type="Pfam" id="PF12705"/>
    </source>
</evidence>
<dbReference type="InterPro" id="IPR012337">
    <property type="entry name" value="RNaseH-like_sf"/>
</dbReference>
<feature type="domain" description="PD-(D/E)XK endonuclease-like" evidence="2">
    <location>
        <begin position="33"/>
        <end position="220"/>
    </location>
</feature>
<accession>A0A1F6CV42</accession>
<proteinExistence type="predicted"/>
<sequence>MPTPITAAMLYDLVHCPHRVAMDLFGDPSKRDAVSPFVELLWEKGTLYEKEVMASLEVPFLDLSPFTGDEKVRRTMEAMRRGEPLIYNGRIQADGLIGVPDLLRREGEGYVPGDIKSGTGEEGPEDDRKPKKHYGVQLALYVDILERLDLSASRRGFVWDIQGDEVPYDLTAPKGPRTPESLWDDYQGCLAEARTIIGDSGGTLPAYAGVCKQCHWFTACLEEMHRSDDLTLVPGLGRAARDNMLGRIGSIHDLAAVDPEAFISGKKTVFPGLGPDRLRKFHARAKLLSTGGTPYLIAPVSFPAAERELFFDIEHDPMRGRCYLHGFVERTVGDNATERYVYFLAEEPTAEAEERAFSEAVAFIRDSQPCAVYYYSKYERTVYRLLRGKYPHVIGEDELEGMFDPARSVDLYFDVVLKSTEWPTSDFSIKTLAKHLGFEWRDAHPSGAASIEWFHRWVETHDASIRQRILDYNEDDCRATRVLLDGIRNLPMG</sequence>
<organism evidence="4 5">
    <name type="scientific">Handelsmanbacteria sp. (strain RIFCSPLOWO2_12_FULL_64_10)</name>
    <dbReference type="NCBI Taxonomy" id="1817868"/>
    <lineage>
        <taxon>Bacteria</taxon>
        <taxon>Candidatus Handelsmaniibacteriota</taxon>
    </lineage>
</organism>
<comment type="caution">
    <text evidence="4">The sequence shown here is derived from an EMBL/GenBank/DDBJ whole genome shotgun (WGS) entry which is preliminary data.</text>
</comment>
<dbReference type="InterPro" id="IPR038720">
    <property type="entry name" value="YprB_RNase_H-like_dom"/>
</dbReference>
<dbReference type="EMBL" id="MFKF01000129">
    <property type="protein sequence ID" value="OGG53024.1"/>
    <property type="molecule type" value="Genomic_DNA"/>
</dbReference>
<feature type="domain" description="YprB ribonuclease H-like" evidence="3">
    <location>
        <begin position="309"/>
        <end position="485"/>
    </location>
</feature>
<feature type="region of interest" description="Disordered" evidence="1">
    <location>
        <begin position="110"/>
        <end position="130"/>
    </location>
</feature>
<evidence type="ECO:0000313" key="5">
    <source>
        <dbReference type="Proteomes" id="UP000178606"/>
    </source>
</evidence>
<dbReference type="Proteomes" id="UP000178606">
    <property type="component" value="Unassembled WGS sequence"/>
</dbReference>
<dbReference type="Gene3D" id="3.90.320.10">
    <property type="match status" value="1"/>
</dbReference>
<dbReference type="AlphaFoldDB" id="A0A1F6CV42"/>
<reference evidence="4 5" key="1">
    <citation type="journal article" date="2016" name="Nat. Commun.">
        <title>Thousands of microbial genomes shed light on interconnected biogeochemical processes in an aquifer system.</title>
        <authorList>
            <person name="Anantharaman K."/>
            <person name="Brown C.T."/>
            <person name="Hug L.A."/>
            <person name="Sharon I."/>
            <person name="Castelle C.J."/>
            <person name="Probst A.J."/>
            <person name="Thomas B.C."/>
            <person name="Singh A."/>
            <person name="Wilkins M.J."/>
            <person name="Karaoz U."/>
            <person name="Brodie E.L."/>
            <person name="Williams K.H."/>
            <person name="Hubbard S.S."/>
            <person name="Banfield J.F."/>
        </authorList>
    </citation>
    <scope>NUCLEOTIDE SEQUENCE [LARGE SCALE GENOMIC DNA]</scope>
    <source>
        <strain evidence="5">RIFCSPLOWO2_12_FULL_64_10</strain>
    </source>
</reference>
<evidence type="ECO:0000256" key="1">
    <source>
        <dbReference type="SAM" id="MobiDB-lite"/>
    </source>
</evidence>
<dbReference type="Pfam" id="PF13482">
    <property type="entry name" value="RNase_H_2"/>
    <property type="match status" value="1"/>
</dbReference>
<dbReference type="InterPro" id="IPR019993">
    <property type="entry name" value="RecB_nuclease_TM0106_put"/>
</dbReference>